<dbReference type="Gene3D" id="3.30.70.270">
    <property type="match status" value="1"/>
</dbReference>
<comment type="catalytic activity">
    <reaction evidence="2">
        <text>2 GTP = 3',3'-c-di-GMP + 2 diphosphate</text>
        <dbReference type="Rhea" id="RHEA:24898"/>
        <dbReference type="ChEBI" id="CHEBI:33019"/>
        <dbReference type="ChEBI" id="CHEBI:37565"/>
        <dbReference type="ChEBI" id="CHEBI:58805"/>
        <dbReference type="EC" id="2.7.7.65"/>
    </reaction>
</comment>
<dbReference type="InterPro" id="IPR013656">
    <property type="entry name" value="PAS_4"/>
</dbReference>
<dbReference type="GO" id="GO:0052621">
    <property type="term" value="F:diguanylate cyclase activity"/>
    <property type="evidence" value="ECO:0007669"/>
    <property type="project" value="UniProtKB-EC"/>
</dbReference>
<dbReference type="Gene3D" id="3.30.450.20">
    <property type="entry name" value="PAS domain"/>
    <property type="match status" value="3"/>
</dbReference>
<dbReference type="SUPFAM" id="SSF55073">
    <property type="entry name" value="Nucleotide cyclase"/>
    <property type="match status" value="1"/>
</dbReference>
<dbReference type="GO" id="GO:1902201">
    <property type="term" value="P:negative regulation of bacterial-type flagellum-dependent cell motility"/>
    <property type="evidence" value="ECO:0007669"/>
    <property type="project" value="TreeGrafter"/>
</dbReference>
<evidence type="ECO:0000259" key="4">
    <source>
        <dbReference type="PROSITE" id="PS50112"/>
    </source>
</evidence>
<dbReference type="InterPro" id="IPR050469">
    <property type="entry name" value="Diguanylate_Cyclase"/>
</dbReference>
<evidence type="ECO:0000256" key="3">
    <source>
        <dbReference type="SAM" id="Phobius"/>
    </source>
</evidence>
<dbReference type="PANTHER" id="PTHR45138:SF9">
    <property type="entry name" value="DIGUANYLATE CYCLASE DGCM-RELATED"/>
    <property type="match status" value="1"/>
</dbReference>
<feature type="domain" description="PAC" evidence="5">
    <location>
        <begin position="402"/>
        <end position="455"/>
    </location>
</feature>
<dbReference type="InterPro" id="IPR000160">
    <property type="entry name" value="GGDEF_dom"/>
</dbReference>
<dbReference type="EMBL" id="JACRJB010000053">
    <property type="protein sequence ID" value="MBI5131552.1"/>
    <property type="molecule type" value="Genomic_DNA"/>
</dbReference>
<organism evidence="7 8">
    <name type="scientific">Rhodopseudomonas palustris</name>
    <dbReference type="NCBI Taxonomy" id="1076"/>
    <lineage>
        <taxon>Bacteria</taxon>
        <taxon>Pseudomonadati</taxon>
        <taxon>Pseudomonadota</taxon>
        <taxon>Alphaproteobacteria</taxon>
        <taxon>Hyphomicrobiales</taxon>
        <taxon>Nitrobacteraceae</taxon>
        <taxon>Rhodopseudomonas</taxon>
    </lineage>
</organism>
<dbReference type="CDD" id="cd00130">
    <property type="entry name" value="PAS"/>
    <property type="match status" value="1"/>
</dbReference>
<dbReference type="GO" id="GO:0005886">
    <property type="term" value="C:plasma membrane"/>
    <property type="evidence" value="ECO:0007669"/>
    <property type="project" value="TreeGrafter"/>
</dbReference>
<dbReference type="InterPro" id="IPR043128">
    <property type="entry name" value="Rev_trsase/Diguanyl_cyclase"/>
</dbReference>
<dbReference type="InterPro" id="IPR029787">
    <property type="entry name" value="Nucleotide_cyclase"/>
</dbReference>
<feature type="domain" description="PAS" evidence="4">
    <location>
        <begin position="328"/>
        <end position="376"/>
    </location>
</feature>
<proteinExistence type="predicted"/>
<dbReference type="SUPFAM" id="SSF55785">
    <property type="entry name" value="PYP-like sensor domain (PAS domain)"/>
    <property type="match status" value="1"/>
</dbReference>
<dbReference type="SMART" id="SM00086">
    <property type="entry name" value="PAC"/>
    <property type="match status" value="1"/>
</dbReference>
<feature type="transmembrane region" description="Helical" evidence="3">
    <location>
        <begin position="12"/>
        <end position="33"/>
    </location>
</feature>
<dbReference type="InterPro" id="IPR000700">
    <property type="entry name" value="PAS-assoc_C"/>
</dbReference>
<dbReference type="PANTHER" id="PTHR45138">
    <property type="entry name" value="REGULATORY COMPONENTS OF SENSORY TRANSDUCTION SYSTEM"/>
    <property type="match status" value="1"/>
</dbReference>
<dbReference type="InterPro" id="IPR035965">
    <property type="entry name" value="PAS-like_dom_sf"/>
</dbReference>
<dbReference type="InterPro" id="IPR000014">
    <property type="entry name" value="PAS"/>
</dbReference>
<gene>
    <name evidence="7" type="ORF">HZA66_19105</name>
</gene>
<dbReference type="PROSITE" id="PS50887">
    <property type="entry name" value="GGDEF"/>
    <property type="match status" value="1"/>
</dbReference>
<dbReference type="NCBIfam" id="TIGR00254">
    <property type="entry name" value="GGDEF"/>
    <property type="match status" value="1"/>
</dbReference>
<evidence type="ECO:0000313" key="8">
    <source>
        <dbReference type="Proteomes" id="UP000782519"/>
    </source>
</evidence>
<evidence type="ECO:0000256" key="1">
    <source>
        <dbReference type="ARBA" id="ARBA00012528"/>
    </source>
</evidence>
<evidence type="ECO:0000313" key="7">
    <source>
        <dbReference type="EMBL" id="MBI5131552.1"/>
    </source>
</evidence>
<dbReference type="Pfam" id="PF22588">
    <property type="entry name" value="dCache_1_like"/>
    <property type="match status" value="1"/>
</dbReference>
<feature type="domain" description="GGDEF" evidence="6">
    <location>
        <begin position="487"/>
        <end position="625"/>
    </location>
</feature>
<accession>A0A933S2X0</accession>
<dbReference type="SMART" id="SM00091">
    <property type="entry name" value="PAS"/>
    <property type="match status" value="1"/>
</dbReference>
<keyword evidence="3" id="KW-0472">Membrane</keyword>
<dbReference type="CDD" id="cd01949">
    <property type="entry name" value="GGDEF"/>
    <property type="match status" value="1"/>
</dbReference>
<dbReference type="Proteomes" id="UP000782519">
    <property type="component" value="Unassembled WGS sequence"/>
</dbReference>
<dbReference type="InterPro" id="IPR001610">
    <property type="entry name" value="PAC"/>
</dbReference>
<dbReference type="PROSITE" id="PS50113">
    <property type="entry name" value="PAC"/>
    <property type="match status" value="1"/>
</dbReference>
<dbReference type="CDD" id="cd12914">
    <property type="entry name" value="PDC1_DGC_like"/>
    <property type="match status" value="1"/>
</dbReference>
<dbReference type="FunFam" id="3.30.70.270:FF:000001">
    <property type="entry name" value="Diguanylate cyclase domain protein"/>
    <property type="match status" value="1"/>
</dbReference>
<dbReference type="NCBIfam" id="TIGR00229">
    <property type="entry name" value="sensory_box"/>
    <property type="match status" value="1"/>
</dbReference>
<dbReference type="EC" id="2.7.7.65" evidence="1"/>
<evidence type="ECO:0000256" key="2">
    <source>
        <dbReference type="ARBA" id="ARBA00034247"/>
    </source>
</evidence>
<comment type="caution">
    <text evidence="7">The sequence shown here is derived from an EMBL/GenBank/DDBJ whole genome shotgun (WGS) entry which is preliminary data.</text>
</comment>
<dbReference type="CDD" id="cd12915">
    <property type="entry name" value="PDC2_DGC_like"/>
    <property type="match status" value="1"/>
</dbReference>
<protein>
    <recommendedName>
        <fullName evidence="1">diguanylate cyclase</fullName>
        <ecNumber evidence="1">2.7.7.65</ecNumber>
    </recommendedName>
</protein>
<dbReference type="PROSITE" id="PS50112">
    <property type="entry name" value="PAS"/>
    <property type="match status" value="1"/>
</dbReference>
<dbReference type="InterPro" id="IPR054327">
    <property type="entry name" value="His-kinase-like_sensor"/>
</dbReference>
<evidence type="ECO:0000259" key="5">
    <source>
        <dbReference type="PROSITE" id="PS50113"/>
    </source>
</evidence>
<dbReference type="AlphaFoldDB" id="A0A933S2X0"/>
<keyword evidence="3" id="KW-0812">Transmembrane</keyword>
<dbReference type="GO" id="GO:0043709">
    <property type="term" value="P:cell adhesion involved in single-species biofilm formation"/>
    <property type="evidence" value="ECO:0007669"/>
    <property type="project" value="TreeGrafter"/>
</dbReference>
<dbReference type="Pfam" id="PF00990">
    <property type="entry name" value="GGDEF"/>
    <property type="match status" value="1"/>
</dbReference>
<reference evidence="7" key="1">
    <citation type="submission" date="2020-07" db="EMBL/GenBank/DDBJ databases">
        <title>Huge and variable diversity of episymbiotic CPR bacteria and DPANN archaea in groundwater ecosystems.</title>
        <authorList>
            <person name="He C.Y."/>
            <person name="Keren R."/>
            <person name="Whittaker M."/>
            <person name="Farag I.F."/>
            <person name="Doudna J."/>
            <person name="Cate J.H.D."/>
            <person name="Banfield J.F."/>
        </authorList>
    </citation>
    <scope>NUCLEOTIDE SEQUENCE</scope>
    <source>
        <strain evidence="7">NC_groundwater_1818_Pr3_B-0.1um_66_35</strain>
    </source>
</reference>
<keyword evidence="3" id="KW-1133">Transmembrane helix</keyword>
<dbReference type="SMART" id="SM00267">
    <property type="entry name" value="GGDEF"/>
    <property type="match status" value="1"/>
</dbReference>
<evidence type="ECO:0000259" key="6">
    <source>
        <dbReference type="PROSITE" id="PS50887"/>
    </source>
</evidence>
<name>A0A933S2X0_RHOPL</name>
<dbReference type="Pfam" id="PF08448">
    <property type="entry name" value="PAS_4"/>
    <property type="match status" value="1"/>
</dbReference>
<sequence length="641" mass="70363">MSNARGNPTRRLSVATGFFVAMVCISIVGLSAWRELGSRAADLKNAEVETSNLARSLTQYADDTFELADNFLMSTVSRLEMDGGSFAAIARLRKVLESRRPGLGRIRGLFVYDSTGRWLATTEEVDIGGLNNGDRDYFRFHRESSDRGTHLGDPVKSRSGGQWIVTASRRFDNADGSFAGVVLATVDVAHFSQFFGKFDIGPNGSVSMLSRSGVMLARMPEDESYIGRDMSGTALIKDLPARPRESVYYFRSPLDGRERLSSYMVSTRYPLVLLATKAKDDVLAGWRQEATSRMIFVTGLASVIGTIGLFLVRQLAQRQRMVAALRAQEADFRLLAEESSDMVMRVGLDERIVYVSPSCSRVLGWDATSLRGTSALGGVNAADLGQVERAVADLKRGAIEETKIVYRTQHREKKEIWLETALRATRSPETGEIDGVVAISRDMTEHKVLEQKLAALATTDSLTGLANRRQFDERLQEEWARATRDGTPLSLLMIDLDHFKRFNDHYGHQSGDGALRALAAILVSEALRPADLPARYGGEEFVMLLPKTDLQGCQRVGDRVRSGLHELSLPHAQNTPPRIMTASVGAATAWPGAAGTDSAKFVEAADQAMYAAKEAGRDRLVLAGQVIRWPRDGAHSVPSAR</sequence>